<feature type="non-terminal residue" evidence="2">
    <location>
        <position position="1"/>
    </location>
</feature>
<proteinExistence type="predicted"/>
<evidence type="ECO:0000313" key="2">
    <source>
        <dbReference type="EMBL" id="JAC84790.1"/>
    </source>
</evidence>
<accession>A0A061SPI3</accession>
<name>A0A061SPI3_9CHLO</name>
<dbReference type="EMBL" id="GBEZ01000064">
    <property type="protein sequence ID" value="JAC84790.1"/>
    <property type="molecule type" value="Transcribed_RNA"/>
</dbReference>
<dbReference type="AlphaFoldDB" id="A0A061SPI3"/>
<organism evidence="2">
    <name type="scientific">Tetraselmis sp. GSL018</name>
    <dbReference type="NCBI Taxonomy" id="582737"/>
    <lineage>
        <taxon>Eukaryota</taxon>
        <taxon>Viridiplantae</taxon>
        <taxon>Chlorophyta</taxon>
        <taxon>core chlorophytes</taxon>
        <taxon>Chlorodendrophyceae</taxon>
        <taxon>Chlorodendrales</taxon>
        <taxon>Chlorodendraceae</taxon>
        <taxon>Tetraselmis</taxon>
    </lineage>
</organism>
<gene>
    <name evidence="2" type="ORF">TSPGSL018_135</name>
</gene>
<feature type="region of interest" description="Disordered" evidence="1">
    <location>
        <begin position="55"/>
        <end position="96"/>
    </location>
</feature>
<feature type="compositionally biased region" description="Basic and acidic residues" evidence="1">
    <location>
        <begin position="55"/>
        <end position="66"/>
    </location>
</feature>
<reference evidence="2" key="1">
    <citation type="submission" date="2014-05" db="EMBL/GenBank/DDBJ databases">
        <title>The transcriptome of the halophilic microalga Tetraselmis sp. GSL018 isolated from the Great Salt Lake, Utah.</title>
        <authorList>
            <person name="Jinkerson R.E."/>
            <person name="D'Adamo S."/>
            <person name="Posewitz M.C."/>
        </authorList>
    </citation>
    <scope>NUCLEOTIDE SEQUENCE</scope>
    <source>
        <strain evidence="2">GSL018</strain>
    </source>
</reference>
<evidence type="ECO:0000256" key="1">
    <source>
        <dbReference type="SAM" id="MobiDB-lite"/>
    </source>
</evidence>
<protein>
    <submittedName>
        <fullName evidence="2">Uncharacterized protein</fullName>
    </submittedName>
</protein>
<sequence>PPSPAPHPPPSSEKGKRDRSRRGITRGFKWGCSRSPKALAGRWGERWNLRAAEETGHQALSREHQARALQVGGGGGGIMGRASDSPQPVASPSIRVKRQGGAVWLRRGRGEENGATLRRLQRRWGGGWTW</sequence>
<feature type="compositionally biased region" description="Pro residues" evidence="1">
    <location>
        <begin position="1"/>
        <end position="11"/>
    </location>
</feature>
<feature type="region of interest" description="Disordered" evidence="1">
    <location>
        <begin position="1"/>
        <end position="31"/>
    </location>
</feature>